<dbReference type="InterPro" id="IPR002557">
    <property type="entry name" value="Chitin-bd_dom"/>
</dbReference>
<dbReference type="SMART" id="SM00494">
    <property type="entry name" value="ChtBD2"/>
    <property type="match status" value="3"/>
</dbReference>
<dbReference type="EMBL" id="GDRN01076701">
    <property type="protein sequence ID" value="JAI62869.1"/>
    <property type="molecule type" value="Transcribed_RNA"/>
</dbReference>
<evidence type="ECO:0000259" key="8">
    <source>
        <dbReference type="PROSITE" id="PS50940"/>
    </source>
</evidence>
<protein>
    <recommendedName>
        <fullName evidence="8">Chitin-binding type-2 domain-containing protein</fullName>
    </recommendedName>
</protein>
<evidence type="ECO:0000256" key="3">
    <source>
        <dbReference type="ARBA" id="ARBA00022737"/>
    </source>
</evidence>
<evidence type="ECO:0000256" key="1">
    <source>
        <dbReference type="ARBA" id="ARBA00022669"/>
    </source>
</evidence>
<organism evidence="9">
    <name type="scientific">Scylla olivacea</name>
    <name type="common">Orange mud crab</name>
    <name type="synonym">Cancer olivacea</name>
    <dbReference type="NCBI Taxonomy" id="85551"/>
    <lineage>
        <taxon>Eukaryota</taxon>
        <taxon>Metazoa</taxon>
        <taxon>Ecdysozoa</taxon>
        <taxon>Arthropoda</taxon>
        <taxon>Crustacea</taxon>
        <taxon>Multicrustacea</taxon>
        <taxon>Malacostraca</taxon>
        <taxon>Eumalacostraca</taxon>
        <taxon>Eucarida</taxon>
        <taxon>Decapoda</taxon>
        <taxon>Pleocyemata</taxon>
        <taxon>Brachyura</taxon>
        <taxon>Eubrachyura</taxon>
        <taxon>Portunoidea</taxon>
        <taxon>Portunidae</taxon>
        <taxon>Portuninae</taxon>
        <taxon>Scylla</taxon>
    </lineage>
</organism>
<keyword evidence="2 7" id="KW-0732">Signal</keyword>
<dbReference type="InterPro" id="IPR036508">
    <property type="entry name" value="Chitin-bd_dom_sf"/>
</dbReference>
<dbReference type="InterPro" id="IPR051940">
    <property type="entry name" value="Chitin_bind-dev_reg"/>
</dbReference>
<feature type="region of interest" description="Disordered" evidence="6">
    <location>
        <begin position="196"/>
        <end position="288"/>
    </location>
</feature>
<keyword evidence="5" id="KW-0325">Glycoprotein</keyword>
<proteinExistence type="predicted"/>
<name>A0A0P4W9Q1_SCYOL</name>
<feature type="chain" id="PRO_5006070458" description="Chitin-binding type-2 domain-containing protein" evidence="7">
    <location>
        <begin position="19"/>
        <end position="288"/>
    </location>
</feature>
<evidence type="ECO:0000256" key="2">
    <source>
        <dbReference type="ARBA" id="ARBA00022729"/>
    </source>
</evidence>
<sequence>MRILAAAFLCATAGIAAGQFADPCKTKTRTSAHEDQCDLYYECFNGQPVLQECPNGLVYHGKRTQGLFGVCDYDFMVDCTGRPARNPPISGDHCDWLYGIFGHETSCTRYWTCWNGTAAEQFCIGGLLYNEESHSCDWPQNVAGCQKHPLCKDDPNANVPLGKSCERYWACQGGYPRLQRCPATLVFDKRSRRCVNPPTEDCEAPTIAPAPEGFDDDADFRGGAPPPPRRRRPSSSLSQGPQDQGSFLPNNALSFRPSSPSDSRPLGPPLPQGGNFREAPIDKAVPLN</sequence>
<dbReference type="GO" id="GO:0008061">
    <property type="term" value="F:chitin binding"/>
    <property type="evidence" value="ECO:0007669"/>
    <property type="project" value="UniProtKB-KW"/>
</dbReference>
<feature type="domain" description="Chitin-binding type-2" evidence="8">
    <location>
        <begin position="91"/>
        <end position="147"/>
    </location>
</feature>
<dbReference type="SUPFAM" id="SSF57625">
    <property type="entry name" value="Invertebrate chitin-binding proteins"/>
    <property type="match status" value="3"/>
</dbReference>
<feature type="compositionally biased region" description="Polar residues" evidence="6">
    <location>
        <begin position="234"/>
        <end position="252"/>
    </location>
</feature>
<feature type="domain" description="Chitin-binding type-2" evidence="8">
    <location>
        <begin position="21"/>
        <end position="81"/>
    </location>
</feature>
<accession>A0A0P4W9Q1</accession>
<dbReference type="PANTHER" id="PTHR23301">
    <property type="entry name" value="CHITIN BINDING PERITROPHIN-A"/>
    <property type="match status" value="1"/>
</dbReference>
<feature type="domain" description="Chitin-binding type-2" evidence="8">
    <location>
        <begin position="148"/>
        <end position="204"/>
    </location>
</feature>
<dbReference type="Pfam" id="PF01607">
    <property type="entry name" value="CBM_14"/>
    <property type="match status" value="3"/>
</dbReference>
<dbReference type="AlphaFoldDB" id="A0A0P4W9Q1"/>
<dbReference type="PROSITE" id="PS50940">
    <property type="entry name" value="CHIT_BIND_II"/>
    <property type="match status" value="3"/>
</dbReference>
<dbReference type="Gene3D" id="2.170.140.10">
    <property type="entry name" value="Chitin binding domain"/>
    <property type="match status" value="3"/>
</dbReference>
<evidence type="ECO:0000256" key="4">
    <source>
        <dbReference type="ARBA" id="ARBA00023157"/>
    </source>
</evidence>
<keyword evidence="1" id="KW-0147">Chitin-binding</keyword>
<dbReference type="GO" id="GO:0005576">
    <property type="term" value="C:extracellular region"/>
    <property type="evidence" value="ECO:0007669"/>
    <property type="project" value="InterPro"/>
</dbReference>
<keyword evidence="3" id="KW-0677">Repeat</keyword>
<evidence type="ECO:0000256" key="5">
    <source>
        <dbReference type="ARBA" id="ARBA00023180"/>
    </source>
</evidence>
<dbReference type="PANTHER" id="PTHR23301:SF108">
    <property type="entry name" value="OBSTRACTOR D"/>
    <property type="match status" value="1"/>
</dbReference>
<reference evidence="9" key="1">
    <citation type="submission" date="2015-09" db="EMBL/GenBank/DDBJ databases">
        <title>Scylla olivacea transcriptome.</title>
        <authorList>
            <person name="Ikhwanuddin M."/>
        </authorList>
    </citation>
    <scope>NUCLEOTIDE SEQUENCE</scope>
</reference>
<evidence type="ECO:0000256" key="6">
    <source>
        <dbReference type="SAM" id="MobiDB-lite"/>
    </source>
</evidence>
<feature type="compositionally biased region" description="Low complexity" evidence="6">
    <location>
        <begin position="253"/>
        <end position="265"/>
    </location>
</feature>
<evidence type="ECO:0000313" key="9">
    <source>
        <dbReference type="EMBL" id="JAI62869.1"/>
    </source>
</evidence>
<feature type="signal peptide" evidence="7">
    <location>
        <begin position="1"/>
        <end position="18"/>
    </location>
</feature>
<keyword evidence="4" id="KW-1015">Disulfide bond</keyword>
<evidence type="ECO:0000256" key="7">
    <source>
        <dbReference type="SAM" id="SignalP"/>
    </source>
</evidence>